<evidence type="ECO:0000313" key="1">
    <source>
        <dbReference type="EMBL" id="CAN0555691.1"/>
    </source>
</evidence>
<proteinExistence type="predicted"/>
<dbReference type="Proteomes" id="UP001162501">
    <property type="component" value="Chromosome 7"/>
</dbReference>
<protein>
    <submittedName>
        <fullName evidence="1">Uncharacterized protein</fullName>
    </submittedName>
</protein>
<dbReference type="EMBL" id="OX596091">
    <property type="protein sequence ID" value="CAN0555691.1"/>
    <property type="molecule type" value="Genomic_DNA"/>
</dbReference>
<reference evidence="1" key="2">
    <citation type="submission" date="2025-03" db="EMBL/GenBank/DDBJ databases">
        <authorList>
            <consortium name="ELIXIR-Norway"/>
            <consortium name="Elixir Norway"/>
        </authorList>
    </citation>
    <scope>NUCLEOTIDE SEQUENCE</scope>
</reference>
<gene>
    <name evidence="1" type="ORF">MRATA1EN22A_LOCUS26864</name>
</gene>
<reference evidence="1" key="1">
    <citation type="submission" date="2023-05" db="EMBL/GenBank/DDBJ databases">
        <authorList>
            <consortium name="ELIXIR-Norway"/>
        </authorList>
    </citation>
    <scope>NUCLEOTIDE SEQUENCE</scope>
</reference>
<name>A0AC60A4N4_RANTA</name>
<sequence length="155" mass="16756">MAAEQMLTLCHQCVDETRTSPARPISSWPPRASVPTEPKTTTRRSSLGTANSLETPRQDPETEKDQSQPFINSDRKSASELSHLPPDEKPALEVPPAAASPCQRPGPQSLLDKPPGLPCARPCPRWQPAVFQGRAQSSHRPPGQTPPPHPALLVG</sequence>
<evidence type="ECO:0000313" key="2">
    <source>
        <dbReference type="Proteomes" id="UP001162501"/>
    </source>
</evidence>
<accession>A0AC60A4N4</accession>
<organism evidence="1 2">
    <name type="scientific">Rangifer tarandus platyrhynchus</name>
    <name type="common">Svalbard reindeer</name>
    <dbReference type="NCBI Taxonomy" id="3082113"/>
    <lineage>
        <taxon>Eukaryota</taxon>
        <taxon>Metazoa</taxon>
        <taxon>Chordata</taxon>
        <taxon>Craniata</taxon>
        <taxon>Vertebrata</taxon>
        <taxon>Euteleostomi</taxon>
        <taxon>Mammalia</taxon>
        <taxon>Eutheria</taxon>
        <taxon>Laurasiatheria</taxon>
        <taxon>Artiodactyla</taxon>
        <taxon>Ruminantia</taxon>
        <taxon>Pecora</taxon>
        <taxon>Cervidae</taxon>
        <taxon>Odocoileinae</taxon>
        <taxon>Rangifer</taxon>
    </lineage>
</organism>